<dbReference type="OMA" id="HECGHND"/>
<dbReference type="SUPFAM" id="SSF47113">
    <property type="entry name" value="Histone-fold"/>
    <property type="match status" value="1"/>
</dbReference>
<feature type="domain" description="HMG box" evidence="5">
    <location>
        <begin position="8"/>
        <end position="63"/>
    </location>
</feature>
<keyword evidence="3" id="KW-0238">DNA-binding</keyword>
<proteinExistence type="predicted"/>
<dbReference type="Pfam" id="PF09011">
    <property type="entry name" value="HMG_box_2"/>
    <property type="match status" value="1"/>
</dbReference>
<gene>
    <name evidence="6" type="ORF">KP509_21G085100</name>
</gene>
<evidence type="ECO:0000256" key="3">
    <source>
        <dbReference type="PROSITE-ProRule" id="PRU00267"/>
    </source>
</evidence>
<comment type="subcellular location">
    <subcellularLocation>
        <location evidence="1">Nucleus</location>
    </subcellularLocation>
</comment>
<keyword evidence="2 3" id="KW-0539">Nucleus</keyword>
<dbReference type="GO" id="GO:0000976">
    <property type="term" value="F:transcription cis-regulatory region binding"/>
    <property type="evidence" value="ECO:0007669"/>
    <property type="project" value="TreeGrafter"/>
</dbReference>
<name>A0A8T2SC08_CERRI</name>
<dbReference type="PANTHER" id="PTHR10252:SF54">
    <property type="entry name" value="CHROMATIN ACCESSIBILITY COMPLEX PROTEIN 1"/>
    <property type="match status" value="1"/>
</dbReference>
<evidence type="ECO:0000256" key="1">
    <source>
        <dbReference type="ARBA" id="ARBA00004123"/>
    </source>
</evidence>
<dbReference type="Pfam" id="PF00808">
    <property type="entry name" value="CBFD_NFYB_HMF"/>
    <property type="match status" value="1"/>
</dbReference>
<feature type="DNA-binding region" description="HMG box" evidence="3">
    <location>
        <begin position="8"/>
        <end position="63"/>
    </location>
</feature>
<evidence type="ECO:0000313" key="7">
    <source>
        <dbReference type="Proteomes" id="UP000825935"/>
    </source>
</evidence>
<dbReference type="AlphaFoldDB" id="A0A8T2SC08"/>
<sequence length="305" mass="32789">MASAEPPKGRKTSAYFAFCKQHREQVKTRLRDGGLSTSAPAIVKVLSDIWRTLSDDEKQKYKDPPYVSSIESLPLLSACSDEPQGSNVVTQGEINSPTGVGIRGDAGGSCETDIAPPDAAEAVPVDDPAADRYEAVTGIQRTGSCEADCSKEKEAGDELSENGAIVFPIARVKRIIKLDKDIRVVAADASNLIALASQLFLEHLATMAHASAIKRKRKTISVEDVKSAVKSEPRTGEFLAEALNDILCHGQQDISESEDDAENGYAQANDQVKKKAKVAKKPLQEVSSGTRKIADFFSNSNHCKS</sequence>
<evidence type="ECO:0000313" key="6">
    <source>
        <dbReference type="EMBL" id="KAH7316249.1"/>
    </source>
</evidence>
<dbReference type="GO" id="GO:0005634">
    <property type="term" value="C:nucleus"/>
    <property type="evidence" value="ECO:0007669"/>
    <property type="project" value="UniProtKB-SubCell"/>
</dbReference>
<dbReference type="InterPro" id="IPR009071">
    <property type="entry name" value="HMG_box_dom"/>
</dbReference>
<feature type="region of interest" description="Disordered" evidence="4">
    <location>
        <begin position="81"/>
        <end position="109"/>
    </location>
</feature>
<evidence type="ECO:0000256" key="4">
    <source>
        <dbReference type="SAM" id="MobiDB-lite"/>
    </source>
</evidence>
<keyword evidence="7" id="KW-1185">Reference proteome</keyword>
<dbReference type="GO" id="GO:0006355">
    <property type="term" value="P:regulation of DNA-templated transcription"/>
    <property type="evidence" value="ECO:0007669"/>
    <property type="project" value="TreeGrafter"/>
</dbReference>
<dbReference type="SUPFAM" id="SSF47095">
    <property type="entry name" value="HMG-box"/>
    <property type="match status" value="1"/>
</dbReference>
<dbReference type="Proteomes" id="UP000825935">
    <property type="component" value="Chromosome 21"/>
</dbReference>
<dbReference type="CDD" id="cd00084">
    <property type="entry name" value="HMG-box_SF"/>
    <property type="match status" value="1"/>
</dbReference>
<comment type="caution">
    <text evidence="6">The sequence shown here is derived from an EMBL/GenBank/DDBJ whole genome shotgun (WGS) entry which is preliminary data.</text>
</comment>
<dbReference type="Gene3D" id="1.10.30.10">
    <property type="entry name" value="High mobility group box domain"/>
    <property type="match status" value="1"/>
</dbReference>
<dbReference type="InterPro" id="IPR003958">
    <property type="entry name" value="CBFA_NFYB_domain"/>
</dbReference>
<dbReference type="CDD" id="cd23645">
    <property type="entry name" value="HFD_Dpb3-like"/>
    <property type="match status" value="1"/>
</dbReference>
<dbReference type="InterPro" id="IPR009072">
    <property type="entry name" value="Histone-fold"/>
</dbReference>
<dbReference type="InterPro" id="IPR050568">
    <property type="entry name" value="Transcr_DNA_Rep_Reg"/>
</dbReference>
<evidence type="ECO:0000256" key="2">
    <source>
        <dbReference type="ARBA" id="ARBA00023242"/>
    </source>
</evidence>
<dbReference type="PROSITE" id="PS50118">
    <property type="entry name" value="HMG_BOX_2"/>
    <property type="match status" value="1"/>
</dbReference>
<feature type="compositionally biased region" description="Polar residues" evidence="4">
    <location>
        <begin position="83"/>
        <end position="98"/>
    </location>
</feature>
<dbReference type="PANTHER" id="PTHR10252">
    <property type="entry name" value="HISTONE-LIKE TRANSCRIPTION FACTOR CCAAT-RELATED"/>
    <property type="match status" value="1"/>
</dbReference>
<dbReference type="OrthoDB" id="636685at2759"/>
<dbReference type="Gene3D" id="1.10.20.10">
    <property type="entry name" value="Histone, subunit A"/>
    <property type="match status" value="1"/>
</dbReference>
<dbReference type="EMBL" id="CM035426">
    <property type="protein sequence ID" value="KAH7316249.1"/>
    <property type="molecule type" value="Genomic_DNA"/>
</dbReference>
<organism evidence="6 7">
    <name type="scientific">Ceratopteris richardii</name>
    <name type="common">Triangle waterfern</name>
    <dbReference type="NCBI Taxonomy" id="49495"/>
    <lineage>
        <taxon>Eukaryota</taxon>
        <taxon>Viridiplantae</taxon>
        <taxon>Streptophyta</taxon>
        <taxon>Embryophyta</taxon>
        <taxon>Tracheophyta</taxon>
        <taxon>Polypodiopsida</taxon>
        <taxon>Polypodiidae</taxon>
        <taxon>Polypodiales</taxon>
        <taxon>Pteridineae</taxon>
        <taxon>Pteridaceae</taxon>
        <taxon>Parkerioideae</taxon>
        <taxon>Ceratopteris</taxon>
    </lineage>
</organism>
<dbReference type="InterPro" id="IPR036910">
    <property type="entry name" value="HMG_box_dom_sf"/>
</dbReference>
<dbReference type="GO" id="GO:0046982">
    <property type="term" value="F:protein heterodimerization activity"/>
    <property type="evidence" value="ECO:0007669"/>
    <property type="project" value="InterPro"/>
</dbReference>
<protein>
    <recommendedName>
        <fullName evidence="5">HMG box domain-containing protein</fullName>
    </recommendedName>
</protein>
<evidence type="ECO:0000259" key="5">
    <source>
        <dbReference type="PROSITE" id="PS50118"/>
    </source>
</evidence>
<reference evidence="6" key="1">
    <citation type="submission" date="2021-08" db="EMBL/GenBank/DDBJ databases">
        <title>WGS assembly of Ceratopteris richardii.</title>
        <authorList>
            <person name="Marchant D.B."/>
            <person name="Chen G."/>
            <person name="Jenkins J."/>
            <person name="Shu S."/>
            <person name="Leebens-Mack J."/>
            <person name="Grimwood J."/>
            <person name="Schmutz J."/>
            <person name="Soltis P."/>
            <person name="Soltis D."/>
            <person name="Chen Z.-H."/>
        </authorList>
    </citation>
    <scope>NUCLEOTIDE SEQUENCE</scope>
    <source>
        <strain evidence="6">Whitten #5841</strain>
        <tissue evidence="6">Leaf</tissue>
    </source>
</reference>
<accession>A0A8T2SC08</accession>